<dbReference type="VEuPathDB" id="VectorBase:MDOMA2_005906"/>
<dbReference type="PANTHER" id="PTHR41152:SF8">
    <property type="entry name" value="AT26438P-RELATED"/>
    <property type="match status" value="1"/>
</dbReference>
<dbReference type="eggNOG" id="ENOG502T9GM">
    <property type="taxonomic scope" value="Eukaryota"/>
</dbReference>
<protein>
    <submittedName>
        <fullName evidence="5">Uncharacterized protein LOC101889981</fullName>
    </submittedName>
</protein>
<evidence type="ECO:0000313" key="4">
    <source>
        <dbReference type="Proteomes" id="UP001652621"/>
    </source>
</evidence>
<keyword evidence="1" id="KW-0472">Membrane</keyword>
<dbReference type="KEGG" id="mde:101889981"/>
<evidence type="ECO:0000259" key="2">
    <source>
        <dbReference type="Pfam" id="PF24985"/>
    </source>
</evidence>
<dbReference type="AlphaFoldDB" id="A0A1I8N1F6"/>
<evidence type="ECO:0000313" key="5">
    <source>
        <dbReference type="RefSeq" id="XP_005182842.2"/>
    </source>
</evidence>
<feature type="transmembrane region" description="Helical" evidence="1">
    <location>
        <begin position="126"/>
        <end position="147"/>
    </location>
</feature>
<feature type="transmembrane region" description="Helical" evidence="1">
    <location>
        <begin position="36"/>
        <end position="59"/>
    </location>
</feature>
<dbReference type="VEuPathDB" id="VectorBase:MDOA010554"/>
<keyword evidence="1" id="KW-1133">Transmembrane helix</keyword>
<evidence type="ECO:0000313" key="3">
    <source>
        <dbReference type="EnsemblMetazoa" id="MDOA010554-PA"/>
    </source>
</evidence>
<feature type="domain" description="DUF7775" evidence="2">
    <location>
        <begin position="3"/>
        <end position="147"/>
    </location>
</feature>
<reference evidence="3" key="1">
    <citation type="submission" date="2020-05" db="UniProtKB">
        <authorList>
            <consortium name="EnsemblMetazoa"/>
        </authorList>
    </citation>
    <scope>IDENTIFICATION</scope>
    <source>
        <strain evidence="3">Aabys</strain>
    </source>
</reference>
<dbReference type="Pfam" id="PF24985">
    <property type="entry name" value="DUF7775"/>
    <property type="match status" value="1"/>
</dbReference>
<name>A0A1I8N1F6_MUSDO</name>
<feature type="transmembrane region" description="Helical" evidence="1">
    <location>
        <begin position="7"/>
        <end position="24"/>
    </location>
</feature>
<keyword evidence="1" id="KW-0812">Transmembrane</keyword>
<gene>
    <name evidence="3" type="primary">101889981</name>
    <name evidence="5" type="synonym">LOC101889981</name>
</gene>
<dbReference type="Proteomes" id="UP001652621">
    <property type="component" value="Unplaced"/>
</dbReference>
<dbReference type="InterPro" id="IPR056677">
    <property type="entry name" value="DUF7775"/>
</dbReference>
<accession>A0A1I8N1F6</accession>
<proteinExistence type="predicted"/>
<dbReference type="GeneID" id="101889981"/>
<dbReference type="OrthoDB" id="7789408at2759"/>
<organism evidence="3">
    <name type="scientific">Musca domestica</name>
    <name type="common">House fly</name>
    <dbReference type="NCBI Taxonomy" id="7370"/>
    <lineage>
        <taxon>Eukaryota</taxon>
        <taxon>Metazoa</taxon>
        <taxon>Ecdysozoa</taxon>
        <taxon>Arthropoda</taxon>
        <taxon>Hexapoda</taxon>
        <taxon>Insecta</taxon>
        <taxon>Pterygota</taxon>
        <taxon>Neoptera</taxon>
        <taxon>Endopterygota</taxon>
        <taxon>Diptera</taxon>
        <taxon>Brachycera</taxon>
        <taxon>Muscomorpha</taxon>
        <taxon>Muscoidea</taxon>
        <taxon>Muscidae</taxon>
        <taxon>Musca</taxon>
    </lineage>
</organism>
<evidence type="ECO:0000256" key="1">
    <source>
        <dbReference type="SAM" id="Phobius"/>
    </source>
</evidence>
<dbReference type="PANTHER" id="PTHR41152">
    <property type="entry name" value="AT26438P-RELATED"/>
    <property type="match status" value="1"/>
</dbReference>
<reference evidence="5" key="2">
    <citation type="submission" date="2025-04" db="UniProtKB">
        <authorList>
            <consortium name="RefSeq"/>
        </authorList>
    </citation>
    <scope>IDENTIFICATION</scope>
    <source>
        <strain evidence="5">Aabys</strain>
    </source>
</reference>
<keyword evidence="4" id="KW-1185">Reference proteome</keyword>
<dbReference type="EnsemblMetazoa" id="MDOA010554-RA">
    <property type="protein sequence ID" value="MDOA010554-PA"/>
    <property type="gene ID" value="MDOA010554"/>
</dbReference>
<feature type="transmembrane region" description="Helical" evidence="1">
    <location>
        <begin position="71"/>
        <end position="90"/>
    </location>
</feature>
<sequence length="195" mass="22561">MQKVNFLFKIMEIILGLICLGYHTSGFLNVDFVQTHYTYCCIFGGFTLMAMYGCLAICLQESESVHPWWEGGINLLAAVCFIAVSVDSMFHAEKDFYLTYLISRQDEHDEKEEPHPFFKYSKAQSIAALYCGCLFLLHSIIAFDFALHQQRRNENDVTMDDANSDNSEDSKIELYVCGKAVHKRLEKYDWFKKLN</sequence>
<dbReference type="RefSeq" id="XP_005182842.2">
    <property type="nucleotide sequence ID" value="XM_005182785.3"/>
</dbReference>